<dbReference type="InterPro" id="IPR017532">
    <property type="entry name" value="Hydrolase-2_PEP"/>
</dbReference>
<name>A0A1K2HE16_9NEIS</name>
<dbReference type="Pfam" id="PF02129">
    <property type="entry name" value="Peptidase_S15"/>
    <property type="match status" value="1"/>
</dbReference>
<dbReference type="GO" id="GO:0016787">
    <property type="term" value="F:hydrolase activity"/>
    <property type="evidence" value="ECO:0007669"/>
    <property type="project" value="UniProtKB-KW"/>
</dbReference>
<protein>
    <submittedName>
        <fullName evidence="2">Exosortase A system-associated hydrolase 2</fullName>
    </submittedName>
</protein>
<dbReference type="EMBL" id="FPKR01000005">
    <property type="protein sequence ID" value="SFZ75007.1"/>
    <property type="molecule type" value="Genomic_DNA"/>
</dbReference>
<dbReference type="InterPro" id="IPR029058">
    <property type="entry name" value="AB_hydrolase_fold"/>
</dbReference>
<evidence type="ECO:0000313" key="2">
    <source>
        <dbReference type="EMBL" id="SFZ75007.1"/>
    </source>
</evidence>
<accession>A0A1K2HE16</accession>
<dbReference type="RefSeq" id="WP_072427954.1">
    <property type="nucleotide sequence ID" value="NZ_FPKR01000005.1"/>
</dbReference>
<evidence type="ECO:0000313" key="3">
    <source>
        <dbReference type="Proteomes" id="UP000186513"/>
    </source>
</evidence>
<organism evidence="2 3">
    <name type="scientific">Chitinimonas taiwanensis DSM 18899</name>
    <dbReference type="NCBI Taxonomy" id="1121279"/>
    <lineage>
        <taxon>Bacteria</taxon>
        <taxon>Pseudomonadati</taxon>
        <taxon>Pseudomonadota</taxon>
        <taxon>Betaproteobacteria</taxon>
        <taxon>Neisseriales</taxon>
        <taxon>Chitinibacteraceae</taxon>
        <taxon>Chitinimonas</taxon>
    </lineage>
</organism>
<dbReference type="NCBIfam" id="TIGR03101">
    <property type="entry name" value="hydr2_PEP"/>
    <property type="match status" value="1"/>
</dbReference>
<dbReference type="InterPro" id="IPR000383">
    <property type="entry name" value="Xaa-Pro-like_dom"/>
</dbReference>
<evidence type="ECO:0000259" key="1">
    <source>
        <dbReference type="Pfam" id="PF02129"/>
    </source>
</evidence>
<dbReference type="AlphaFoldDB" id="A0A1K2HE16"/>
<proteinExistence type="predicted"/>
<dbReference type="Proteomes" id="UP000186513">
    <property type="component" value="Unassembled WGS sequence"/>
</dbReference>
<dbReference type="OrthoDB" id="8525674at2"/>
<reference evidence="2 3" key="1">
    <citation type="submission" date="2016-11" db="EMBL/GenBank/DDBJ databases">
        <authorList>
            <person name="Jaros S."/>
            <person name="Januszkiewicz K."/>
            <person name="Wedrychowicz H."/>
        </authorList>
    </citation>
    <scope>NUCLEOTIDE SEQUENCE [LARGE SCALE GENOMIC DNA]</scope>
    <source>
        <strain evidence="2 3">DSM 18899</strain>
    </source>
</reference>
<keyword evidence="2" id="KW-0378">Hydrolase</keyword>
<keyword evidence="3" id="KW-1185">Reference proteome</keyword>
<gene>
    <name evidence="2" type="ORF">SAMN02745887_01420</name>
</gene>
<dbReference type="Gene3D" id="3.40.50.1820">
    <property type="entry name" value="alpha/beta hydrolase"/>
    <property type="match status" value="1"/>
</dbReference>
<dbReference type="STRING" id="1121279.SAMN02745887_01420"/>
<sequence>MSLEAFFLPTSAGQRFCTLHRPAAGQPCLGAVLLAQPFAEEMNKSRRALAALGRGLAAQGYASLLIDLHGCGDSEGDFGAASWDGWVDDLLAAHAWLRDHVSPTIWLFGLRTGCLLARAAAAQLAQPTQLLFWQPVLSGKQFLQQFFRLQSAAALLGKHDKVGASELRTALAAGQTVEIAGYRLSPALHAGLEAAELAPPPQGGRLLWVQIQNRADAALPPAAQTCLDSWRSAGFMVKATSLPGPAFWQTVEISDCPELVESSLALLQGREVTA</sequence>
<dbReference type="SUPFAM" id="SSF53474">
    <property type="entry name" value="alpha/beta-Hydrolases"/>
    <property type="match status" value="1"/>
</dbReference>
<feature type="domain" description="Xaa-Pro dipeptidyl-peptidase-like" evidence="1">
    <location>
        <begin position="19"/>
        <end position="100"/>
    </location>
</feature>